<dbReference type="Pfam" id="PF00072">
    <property type="entry name" value="Response_reg"/>
    <property type="match status" value="1"/>
</dbReference>
<dbReference type="PANTHER" id="PTHR44591">
    <property type="entry name" value="STRESS RESPONSE REGULATOR PROTEIN 1"/>
    <property type="match status" value="1"/>
</dbReference>
<keyword evidence="5" id="KW-1185">Reference proteome</keyword>
<dbReference type="RefSeq" id="WP_068266187.1">
    <property type="nucleotide sequence ID" value="NZ_LWSK01000111.1"/>
</dbReference>
<dbReference type="SUPFAM" id="SSF52172">
    <property type="entry name" value="CheY-like"/>
    <property type="match status" value="1"/>
</dbReference>
<dbReference type="OrthoDB" id="9770645at2"/>
<evidence type="ECO:0000313" key="4">
    <source>
        <dbReference type="EMBL" id="KAA1260917.1"/>
    </source>
</evidence>
<dbReference type="InterPro" id="IPR050595">
    <property type="entry name" value="Bact_response_regulator"/>
</dbReference>
<reference evidence="4 5" key="1">
    <citation type="submission" date="2019-08" db="EMBL/GenBank/DDBJ databases">
        <title>Deep-cultivation of Planctomycetes and their phenomic and genomic characterization uncovers novel biology.</title>
        <authorList>
            <person name="Wiegand S."/>
            <person name="Jogler M."/>
            <person name="Boedeker C."/>
            <person name="Pinto D."/>
            <person name="Vollmers J."/>
            <person name="Rivas-Marin E."/>
            <person name="Kohn T."/>
            <person name="Peeters S.H."/>
            <person name="Heuer A."/>
            <person name="Rast P."/>
            <person name="Oberbeckmann S."/>
            <person name="Bunk B."/>
            <person name="Jeske O."/>
            <person name="Meyerdierks A."/>
            <person name="Storesund J.E."/>
            <person name="Kallscheuer N."/>
            <person name="Luecker S."/>
            <person name="Lage O.M."/>
            <person name="Pohl T."/>
            <person name="Merkel B.J."/>
            <person name="Hornburger P."/>
            <person name="Mueller R.-W."/>
            <person name="Bruemmer F."/>
            <person name="Labrenz M."/>
            <person name="Spormann A.M."/>
            <person name="Op Den Camp H."/>
            <person name="Overmann J."/>
            <person name="Amann R."/>
            <person name="Jetten M.S.M."/>
            <person name="Mascher T."/>
            <person name="Medema M.H."/>
            <person name="Devos D.P."/>
            <person name="Kaster A.-K."/>
            <person name="Ovreas L."/>
            <person name="Rohde M."/>
            <person name="Galperin M.Y."/>
            <person name="Jogler C."/>
        </authorList>
    </citation>
    <scope>NUCLEOTIDE SEQUENCE [LARGE SCALE GENOMIC DNA]</scope>
    <source>
        <strain evidence="4 5">LF1</strain>
    </source>
</reference>
<dbReference type="AlphaFoldDB" id="A0A5B1CI76"/>
<evidence type="ECO:0000256" key="1">
    <source>
        <dbReference type="ARBA" id="ARBA00022553"/>
    </source>
</evidence>
<feature type="domain" description="Response regulatory" evidence="3">
    <location>
        <begin position="3"/>
        <end position="117"/>
    </location>
</feature>
<dbReference type="InterPro" id="IPR011006">
    <property type="entry name" value="CheY-like_superfamily"/>
</dbReference>
<accession>A0A5B1CI76</accession>
<dbReference type="GO" id="GO:0000160">
    <property type="term" value="P:phosphorelay signal transduction system"/>
    <property type="evidence" value="ECO:0007669"/>
    <property type="project" value="InterPro"/>
</dbReference>
<sequence>MASILLADDSQTHTLLMRRILEEGAHTVTCVCDGQQALDSLQTSVPDLVVTDLQMPIVNGMELVTAIADQYPSLPSIVVTARGSESLAVDALAKGAANFVPKSELSKLLLRAVRQTIQFSKVVSAVHPSGVESARHEWTVTLRSDPEDIEPIAWMVIQTLAWSGHLSATDQVRMGTAIASGLFNAMCFGNLQIPDEETIVSRILSDDPSGIQDLRTRAKMEPYRDLSTTLKVSIGIDDTRILIRHSGRGRATRMTPAPGTPESFEREQCRGLMLISSFMDDVILRSDASEVVMVKKHS</sequence>
<dbReference type="Gene3D" id="3.40.50.2300">
    <property type="match status" value="1"/>
</dbReference>
<evidence type="ECO:0000259" key="3">
    <source>
        <dbReference type="PROSITE" id="PS50110"/>
    </source>
</evidence>
<evidence type="ECO:0000313" key="5">
    <source>
        <dbReference type="Proteomes" id="UP000322699"/>
    </source>
</evidence>
<dbReference type="EMBL" id="VRLW01000001">
    <property type="protein sequence ID" value="KAA1260917.1"/>
    <property type="molecule type" value="Genomic_DNA"/>
</dbReference>
<dbReference type="CDD" id="cd00156">
    <property type="entry name" value="REC"/>
    <property type="match status" value="1"/>
</dbReference>
<feature type="modified residue" description="4-aspartylphosphate" evidence="2">
    <location>
        <position position="52"/>
    </location>
</feature>
<dbReference type="SMART" id="SM00448">
    <property type="entry name" value="REC"/>
    <property type="match status" value="1"/>
</dbReference>
<dbReference type="PROSITE" id="PS50110">
    <property type="entry name" value="RESPONSE_REGULATORY"/>
    <property type="match status" value="1"/>
</dbReference>
<keyword evidence="1 2" id="KW-0597">Phosphoprotein</keyword>
<evidence type="ECO:0000256" key="2">
    <source>
        <dbReference type="PROSITE-ProRule" id="PRU00169"/>
    </source>
</evidence>
<gene>
    <name evidence="4" type="primary">ntrC_2</name>
    <name evidence="4" type="ORF">LF1_34590</name>
</gene>
<name>A0A5B1CI76_9BACT</name>
<protein>
    <submittedName>
        <fullName evidence="4">Nitrogen assimilation regulatory protein</fullName>
    </submittedName>
</protein>
<dbReference type="Proteomes" id="UP000322699">
    <property type="component" value="Unassembled WGS sequence"/>
</dbReference>
<proteinExistence type="predicted"/>
<dbReference type="InterPro" id="IPR001789">
    <property type="entry name" value="Sig_transdc_resp-reg_receiver"/>
</dbReference>
<organism evidence="4 5">
    <name type="scientific">Rubripirellula obstinata</name>
    <dbReference type="NCBI Taxonomy" id="406547"/>
    <lineage>
        <taxon>Bacteria</taxon>
        <taxon>Pseudomonadati</taxon>
        <taxon>Planctomycetota</taxon>
        <taxon>Planctomycetia</taxon>
        <taxon>Pirellulales</taxon>
        <taxon>Pirellulaceae</taxon>
        <taxon>Rubripirellula</taxon>
    </lineage>
</organism>
<comment type="caution">
    <text evidence="4">The sequence shown here is derived from an EMBL/GenBank/DDBJ whole genome shotgun (WGS) entry which is preliminary data.</text>
</comment>
<dbReference type="PANTHER" id="PTHR44591:SF3">
    <property type="entry name" value="RESPONSE REGULATORY DOMAIN-CONTAINING PROTEIN"/>
    <property type="match status" value="1"/>
</dbReference>